<sequence>RGRIRGRPRKRTKPNKEAFYNHVSPFWCDKSEFGVAGVKFADLQISWVSTSS</sequence>
<feature type="non-terminal residue" evidence="1">
    <location>
        <position position="1"/>
    </location>
</feature>
<gene>
    <name evidence="1" type="ORF">PoMZ_02839</name>
</gene>
<dbReference type="Proteomes" id="UP000294847">
    <property type="component" value="Chromosome 3"/>
</dbReference>
<dbReference type="AlphaFoldDB" id="A0A4P7N8A7"/>
<evidence type="ECO:0000313" key="1">
    <source>
        <dbReference type="EMBL" id="QBZ57902.1"/>
    </source>
</evidence>
<organism evidence="1 2">
    <name type="scientific">Pyricularia oryzae</name>
    <name type="common">Rice blast fungus</name>
    <name type="synonym">Magnaporthe oryzae</name>
    <dbReference type="NCBI Taxonomy" id="318829"/>
    <lineage>
        <taxon>Eukaryota</taxon>
        <taxon>Fungi</taxon>
        <taxon>Dikarya</taxon>
        <taxon>Ascomycota</taxon>
        <taxon>Pezizomycotina</taxon>
        <taxon>Sordariomycetes</taxon>
        <taxon>Sordariomycetidae</taxon>
        <taxon>Magnaporthales</taxon>
        <taxon>Pyriculariaceae</taxon>
        <taxon>Pyricularia</taxon>
    </lineage>
</organism>
<evidence type="ECO:0000313" key="2">
    <source>
        <dbReference type="Proteomes" id="UP000294847"/>
    </source>
</evidence>
<reference evidence="1 2" key="1">
    <citation type="journal article" date="2019" name="Mol. Biol. Evol.">
        <title>Blast fungal genomes show frequent chromosomal changes, gene gains and losses, and effector gene turnover.</title>
        <authorList>
            <person name="Gomez Luciano L.B."/>
            <person name="Jason Tsai I."/>
            <person name="Chuma I."/>
            <person name="Tosa Y."/>
            <person name="Chen Y.H."/>
            <person name="Li J.Y."/>
            <person name="Li M.Y."/>
            <person name="Jade Lu M.Y."/>
            <person name="Nakayashiki H."/>
            <person name="Li W.H."/>
        </authorList>
    </citation>
    <scope>NUCLEOTIDE SEQUENCE [LARGE SCALE GENOMIC DNA]</scope>
    <source>
        <strain evidence="1">MZ5-1-6</strain>
    </source>
</reference>
<protein>
    <submittedName>
        <fullName evidence="1">Uncharacterized protein</fullName>
    </submittedName>
</protein>
<proteinExistence type="predicted"/>
<name>A0A4P7N8A7_PYROR</name>
<dbReference type="EMBL" id="CP034206">
    <property type="protein sequence ID" value="QBZ57902.1"/>
    <property type="molecule type" value="Genomic_DNA"/>
</dbReference>
<accession>A0A4P7N8A7</accession>